<evidence type="ECO:0008006" key="4">
    <source>
        <dbReference type="Google" id="ProtNLM"/>
    </source>
</evidence>
<organism evidence="2 3">
    <name type="scientific">Phytopseudomonas flavescens</name>
    <dbReference type="NCBI Taxonomy" id="29435"/>
    <lineage>
        <taxon>Bacteria</taxon>
        <taxon>Pseudomonadati</taxon>
        <taxon>Pseudomonadota</taxon>
        <taxon>Gammaproteobacteria</taxon>
        <taxon>Pseudomonadales</taxon>
        <taxon>Pseudomonadaceae</taxon>
        <taxon>Phytopseudomonas</taxon>
    </lineage>
</organism>
<accession>A0A1G8DJD1</accession>
<feature type="region of interest" description="Disordered" evidence="1">
    <location>
        <begin position="464"/>
        <end position="523"/>
    </location>
</feature>
<evidence type="ECO:0000256" key="1">
    <source>
        <dbReference type="SAM" id="MobiDB-lite"/>
    </source>
</evidence>
<protein>
    <recommendedName>
        <fullName evidence="4">Type III effector</fullName>
    </recommendedName>
</protein>
<evidence type="ECO:0000313" key="2">
    <source>
        <dbReference type="EMBL" id="SDH57788.1"/>
    </source>
</evidence>
<evidence type="ECO:0000313" key="3">
    <source>
        <dbReference type="Proteomes" id="UP000198606"/>
    </source>
</evidence>
<dbReference type="Proteomes" id="UP000198606">
    <property type="component" value="Unassembled WGS sequence"/>
</dbReference>
<dbReference type="RefSeq" id="WP_084304444.1">
    <property type="nucleotide sequence ID" value="NZ_FNDG01000005.1"/>
</dbReference>
<reference evidence="2 3" key="1">
    <citation type="submission" date="2016-10" db="EMBL/GenBank/DDBJ databases">
        <authorList>
            <person name="de Groot N.N."/>
        </authorList>
    </citation>
    <scope>NUCLEOTIDE SEQUENCE [LARGE SCALE GENOMIC DNA]</scope>
    <source>
        <strain evidence="2 3">LMG 18387</strain>
    </source>
</reference>
<dbReference type="AlphaFoldDB" id="A0A1G8DJD1"/>
<feature type="compositionally biased region" description="Low complexity" evidence="1">
    <location>
        <begin position="498"/>
        <end position="508"/>
    </location>
</feature>
<sequence>MNISPAHNASRPSLELQHLRTQASTAVERATSRNQREIAAALERIFARCALPQEDFNRLVQTRAARLDEKGESARDVENTFAKGEKLNTGAKAVTGFLKSIPFGAAGATLQARPDLLMPGGHPISPVAQNVLTAALYVAYNSVGITPFARSTQNTLFMSAQDKDLDDAMKAHARSKDPTPLRKGLESAATVQSFTAKSGIVSAERYAVDKIANAFTAPEQAKRIADHVKSASSSFGSLLAGAAMSLLQQAFDKSHQRIGPEFMMGRTDWETEYDELKAHSWKDTAVSIGSRALHIPLDIAQDLSKQIQSMFTPTGLVSDIAILGGGLAATETFRAFMHGYLTENTSLGGPEAKLLADLSAMPFEALYFGGWALTAAATKEAAAWADDMINKLRTRGALEDGDLRRGEAIIRDPANLAVTTDQPSLHVVRQLDLEANANARQQTTSPRTSLGGWNSGLLDREHRVAESPTARAPGSSQPVTGSPEHSLSGRNSVRARASSDGTGSDAGSFHTASEGSQDDRMAR</sequence>
<proteinExistence type="predicted"/>
<dbReference type="EMBL" id="FNDG01000005">
    <property type="protein sequence ID" value="SDH57788.1"/>
    <property type="molecule type" value="Genomic_DNA"/>
</dbReference>
<name>A0A1G8DJD1_9GAMM</name>
<feature type="compositionally biased region" description="Polar residues" evidence="1">
    <location>
        <begin position="474"/>
        <end position="491"/>
    </location>
</feature>
<gene>
    <name evidence="2" type="ORF">SAMN05216588_105284</name>
</gene>